<keyword evidence="3" id="KW-1185">Reference proteome</keyword>
<gene>
    <name evidence="2" type="ORF">HJC23_002596</name>
</gene>
<protein>
    <submittedName>
        <fullName evidence="2">Uncharacterized protein</fullName>
    </submittedName>
</protein>
<name>A0ABD3PX89_9STRA</name>
<evidence type="ECO:0000256" key="1">
    <source>
        <dbReference type="SAM" id="MobiDB-lite"/>
    </source>
</evidence>
<feature type="region of interest" description="Disordered" evidence="1">
    <location>
        <begin position="122"/>
        <end position="148"/>
    </location>
</feature>
<sequence length="335" mass="37575">MATPIDGPHWLNTQANPSIIFHPFPQVHRHTPSIWMTSIEFDDAIALFLSVIAAIDSVPSLLIPRILLEAYYRKERTKTICGPIALQLQEQLLAIAMEEEDPEDPPKLKGVFKGKRTKSRSLSWYSSTSNKKSSNPSTMTAPTPQPTLPVHQEIANAATSKRSCRKQSQKQLESALKMNHAELLSQQHLINSQDKKMELLVRCNQELTNTVHKSRAASRDAKRVASMAEATAKNTATKLVETKEALEEKASVMESLEAGFEEALEKRMLSHVMAAVQTVKEKEEVRLFVLLRNGSKLFPSLFKFIEIRRSNMSKFVESFGTLPKPRSIQGAHPPL</sequence>
<evidence type="ECO:0000313" key="2">
    <source>
        <dbReference type="EMBL" id="KAL3792789.1"/>
    </source>
</evidence>
<feature type="compositionally biased region" description="Low complexity" evidence="1">
    <location>
        <begin position="122"/>
        <end position="138"/>
    </location>
</feature>
<dbReference type="AlphaFoldDB" id="A0ABD3PX89"/>
<evidence type="ECO:0000313" key="3">
    <source>
        <dbReference type="Proteomes" id="UP001516023"/>
    </source>
</evidence>
<dbReference type="Proteomes" id="UP001516023">
    <property type="component" value="Unassembled WGS sequence"/>
</dbReference>
<reference evidence="2 3" key="1">
    <citation type="journal article" date="2020" name="G3 (Bethesda)">
        <title>Improved Reference Genome for Cyclotella cryptica CCMP332, a Model for Cell Wall Morphogenesis, Salinity Adaptation, and Lipid Production in Diatoms (Bacillariophyta).</title>
        <authorList>
            <person name="Roberts W.R."/>
            <person name="Downey K.M."/>
            <person name="Ruck E.C."/>
            <person name="Traller J.C."/>
            <person name="Alverson A.J."/>
        </authorList>
    </citation>
    <scope>NUCLEOTIDE SEQUENCE [LARGE SCALE GENOMIC DNA]</scope>
    <source>
        <strain evidence="2 3">CCMP332</strain>
    </source>
</reference>
<organism evidence="2 3">
    <name type="scientific">Cyclotella cryptica</name>
    <dbReference type="NCBI Taxonomy" id="29204"/>
    <lineage>
        <taxon>Eukaryota</taxon>
        <taxon>Sar</taxon>
        <taxon>Stramenopiles</taxon>
        <taxon>Ochrophyta</taxon>
        <taxon>Bacillariophyta</taxon>
        <taxon>Coscinodiscophyceae</taxon>
        <taxon>Thalassiosirophycidae</taxon>
        <taxon>Stephanodiscales</taxon>
        <taxon>Stephanodiscaceae</taxon>
        <taxon>Cyclotella</taxon>
    </lineage>
</organism>
<comment type="caution">
    <text evidence="2">The sequence shown here is derived from an EMBL/GenBank/DDBJ whole genome shotgun (WGS) entry which is preliminary data.</text>
</comment>
<accession>A0ABD3PX89</accession>
<dbReference type="EMBL" id="JABMIG020000098">
    <property type="protein sequence ID" value="KAL3792789.1"/>
    <property type="molecule type" value="Genomic_DNA"/>
</dbReference>
<proteinExistence type="predicted"/>